<protein>
    <submittedName>
        <fullName evidence="3">NAD(P)-dependent dehydrogenase, short-chain alcohol dehydrogenase family</fullName>
    </submittedName>
</protein>
<dbReference type="PANTHER" id="PTHR24321:SF8">
    <property type="entry name" value="ESTRADIOL 17-BETA-DEHYDROGENASE 8-RELATED"/>
    <property type="match status" value="1"/>
</dbReference>
<reference evidence="4" key="1">
    <citation type="submission" date="2016-06" db="EMBL/GenBank/DDBJ databases">
        <authorList>
            <person name="Varghese N."/>
            <person name="Submissions Spin"/>
        </authorList>
    </citation>
    <scope>NUCLEOTIDE SEQUENCE [LARGE SCALE GENOMIC DNA]</scope>
    <source>
        <strain evidence="4">DSM 45246</strain>
    </source>
</reference>
<evidence type="ECO:0000256" key="1">
    <source>
        <dbReference type="ARBA" id="ARBA00006484"/>
    </source>
</evidence>
<keyword evidence="2" id="KW-0560">Oxidoreductase</keyword>
<proteinExistence type="inferred from homology"/>
<keyword evidence="4" id="KW-1185">Reference proteome</keyword>
<dbReference type="PRINTS" id="PR00081">
    <property type="entry name" value="GDHRDH"/>
</dbReference>
<evidence type="ECO:0000313" key="4">
    <source>
        <dbReference type="Proteomes" id="UP000199629"/>
    </source>
</evidence>
<dbReference type="RefSeq" id="WP_091269723.1">
    <property type="nucleotide sequence ID" value="NZ_FMCS01000014.1"/>
</dbReference>
<dbReference type="Pfam" id="PF00106">
    <property type="entry name" value="adh_short"/>
    <property type="match status" value="1"/>
</dbReference>
<dbReference type="GO" id="GO:0016491">
    <property type="term" value="F:oxidoreductase activity"/>
    <property type="evidence" value="ECO:0007669"/>
    <property type="project" value="UniProtKB-KW"/>
</dbReference>
<dbReference type="InterPro" id="IPR002347">
    <property type="entry name" value="SDR_fam"/>
</dbReference>
<dbReference type="EMBL" id="FMCS01000014">
    <property type="protein sequence ID" value="SCF31998.1"/>
    <property type="molecule type" value="Genomic_DNA"/>
</dbReference>
<sequence>MAERTVLVTGGTGGLGGAVTAAFLRAGWRVVVPEREGGGTAPAAGGPVRVTSDLLDPEGAARAVAVATAEPAAPLRAVVNLVGGYASGGLVHETPIEEFDRMLRINLRPTYLVTQAALPHLVAAGGGAVVCVSARAALAPFPGAAGYATAKAAVQAFANAVAVEYRQRGVRSNTVLPSVIDTPANRAAQPDADHRRWVPPAEIAAVIRFLASDESAPTSGASIPVYGRA</sequence>
<dbReference type="PANTHER" id="PTHR24321">
    <property type="entry name" value="DEHYDROGENASES, SHORT CHAIN"/>
    <property type="match status" value="1"/>
</dbReference>
<dbReference type="Gene3D" id="3.40.50.720">
    <property type="entry name" value="NAD(P)-binding Rossmann-like Domain"/>
    <property type="match status" value="1"/>
</dbReference>
<accession>A0A1C4ZGC9</accession>
<dbReference type="Proteomes" id="UP000199629">
    <property type="component" value="Unassembled WGS sequence"/>
</dbReference>
<dbReference type="AlphaFoldDB" id="A0A1C4ZGC9"/>
<dbReference type="PROSITE" id="PS00061">
    <property type="entry name" value="ADH_SHORT"/>
    <property type="match status" value="1"/>
</dbReference>
<evidence type="ECO:0000313" key="3">
    <source>
        <dbReference type="EMBL" id="SCF31998.1"/>
    </source>
</evidence>
<organism evidence="3 4">
    <name type="scientific">Micromonospora chaiyaphumensis</name>
    <dbReference type="NCBI Taxonomy" id="307119"/>
    <lineage>
        <taxon>Bacteria</taxon>
        <taxon>Bacillati</taxon>
        <taxon>Actinomycetota</taxon>
        <taxon>Actinomycetes</taxon>
        <taxon>Micromonosporales</taxon>
        <taxon>Micromonosporaceae</taxon>
        <taxon>Micromonospora</taxon>
    </lineage>
</organism>
<comment type="similarity">
    <text evidence="1">Belongs to the short-chain dehydrogenases/reductases (SDR) family.</text>
</comment>
<dbReference type="InterPro" id="IPR036291">
    <property type="entry name" value="NAD(P)-bd_dom_sf"/>
</dbReference>
<dbReference type="InterPro" id="IPR020904">
    <property type="entry name" value="Sc_DH/Rdtase_CS"/>
</dbReference>
<gene>
    <name evidence="3" type="ORF">GA0070214_114106</name>
</gene>
<name>A0A1C4ZGC9_9ACTN</name>
<dbReference type="SUPFAM" id="SSF51735">
    <property type="entry name" value="NAD(P)-binding Rossmann-fold domains"/>
    <property type="match status" value="1"/>
</dbReference>
<evidence type="ECO:0000256" key="2">
    <source>
        <dbReference type="ARBA" id="ARBA00023002"/>
    </source>
</evidence>